<comment type="caution">
    <text evidence="1">The sequence shown here is derived from an EMBL/GenBank/DDBJ whole genome shotgun (WGS) entry which is preliminary data.</text>
</comment>
<sequence length="102" mass="10955">MAKLFPSKQVFTELNDNVQVLCSTVKIVNATSDHVELPNADDAQLLQADRTTSDPTFYLTAQGLNFAIDGATIGTEYIVVSRHSGGVNFDRGDNPPGTDNAL</sequence>
<evidence type="ECO:0000313" key="1">
    <source>
        <dbReference type="EMBL" id="KKL68915.1"/>
    </source>
</evidence>
<name>A0A0F9GHL3_9ZZZZ</name>
<proteinExistence type="predicted"/>
<accession>A0A0F9GHL3</accession>
<organism evidence="1">
    <name type="scientific">marine sediment metagenome</name>
    <dbReference type="NCBI Taxonomy" id="412755"/>
    <lineage>
        <taxon>unclassified sequences</taxon>
        <taxon>metagenomes</taxon>
        <taxon>ecological metagenomes</taxon>
    </lineage>
</organism>
<reference evidence="1" key="1">
    <citation type="journal article" date="2015" name="Nature">
        <title>Complex archaea that bridge the gap between prokaryotes and eukaryotes.</title>
        <authorList>
            <person name="Spang A."/>
            <person name="Saw J.H."/>
            <person name="Jorgensen S.L."/>
            <person name="Zaremba-Niedzwiedzka K."/>
            <person name="Martijn J."/>
            <person name="Lind A.E."/>
            <person name="van Eijk R."/>
            <person name="Schleper C."/>
            <person name="Guy L."/>
            <person name="Ettema T.J."/>
        </authorList>
    </citation>
    <scope>NUCLEOTIDE SEQUENCE</scope>
</reference>
<dbReference type="AlphaFoldDB" id="A0A0F9GHL3"/>
<gene>
    <name evidence="1" type="ORF">LCGC14_2120180</name>
</gene>
<protein>
    <submittedName>
        <fullName evidence="1">Uncharacterized protein</fullName>
    </submittedName>
</protein>
<dbReference type="EMBL" id="LAZR01026385">
    <property type="protein sequence ID" value="KKL68915.1"/>
    <property type="molecule type" value="Genomic_DNA"/>
</dbReference>